<dbReference type="FunCoup" id="A0A1Y1UM77">
    <property type="interactions" value="207"/>
</dbReference>
<reference evidence="6 7" key="1">
    <citation type="submission" date="2017-03" db="EMBL/GenBank/DDBJ databases">
        <title>Widespread Adenine N6-methylation of Active Genes in Fungi.</title>
        <authorList>
            <consortium name="DOE Joint Genome Institute"/>
            <person name="Mondo S.J."/>
            <person name="Dannebaum R.O."/>
            <person name="Kuo R.C."/>
            <person name="Louie K.B."/>
            <person name="Bewick A.J."/>
            <person name="Labutti K."/>
            <person name="Haridas S."/>
            <person name="Kuo A."/>
            <person name="Salamov A."/>
            <person name="Ahrendt S.R."/>
            <person name="Lau R."/>
            <person name="Bowen B.P."/>
            <person name="Lipzen A."/>
            <person name="Sullivan W."/>
            <person name="Andreopoulos W.B."/>
            <person name="Clum A."/>
            <person name="Lindquist E."/>
            <person name="Daum C."/>
            <person name="Northen T.R."/>
            <person name="Ramamoorthy G."/>
            <person name="Schmitz R.J."/>
            <person name="Gryganskyi A."/>
            <person name="Culley D."/>
            <person name="Magnuson J."/>
            <person name="James T.Y."/>
            <person name="O'Malley M.A."/>
            <person name="Stajich J.E."/>
            <person name="Spatafora J.W."/>
            <person name="Visel A."/>
            <person name="Grigoriev I.V."/>
        </authorList>
    </citation>
    <scope>NUCLEOTIDE SEQUENCE [LARGE SCALE GENOMIC DNA]</scope>
    <source>
        <strain evidence="6 7">NRRL Y-17943</strain>
    </source>
</reference>
<dbReference type="GeneID" id="33559770"/>
<dbReference type="EMBL" id="NBSH01000003">
    <property type="protein sequence ID" value="ORX39151.1"/>
    <property type="molecule type" value="Genomic_DNA"/>
</dbReference>
<evidence type="ECO:0000256" key="2">
    <source>
        <dbReference type="ARBA" id="ARBA00009116"/>
    </source>
</evidence>
<dbReference type="InParanoid" id="A0A1Y1UM77"/>
<dbReference type="InterPro" id="IPR010591">
    <property type="entry name" value="ATP11"/>
</dbReference>
<feature type="region of interest" description="Disordered" evidence="5">
    <location>
        <begin position="104"/>
        <end position="139"/>
    </location>
</feature>
<sequence>MSLPVRQLANAIASSSRSRLSSARCLSSSSHLLEVASEPNKSPLSHRELVEQQRKAFEEKYGAKLKKKAEAEGVRDLESLKEKVMAPSVKRALLAKRSARDYSAKKASVEQSTNPEVTVTATKLQDEGDATRRDQAKGDRAGVKPLASILNLDILRDKTHIADDIAKIWTAHHTTHPTLSASFLSAFLPSSTYKSMLMLAMENPFFVLPLPRETSSGADKGAIKTDEYDMFYLQWLFHPTPVTSVPPSASADGKPTRPPHTSSVIFTPLEEFKNAGEWAHPQLVITHYPELANSHDLVLMRGEISTYAETSPGGSQYLLSQSRAQLLALALQKFYCAGLQQTLESAQSRETRLKRVQTLRDFREKPQEWDWQGLVQMAYGGLL</sequence>
<evidence type="ECO:0000256" key="3">
    <source>
        <dbReference type="ARBA" id="ARBA00022946"/>
    </source>
</evidence>
<feature type="compositionally biased region" description="Polar residues" evidence="5">
    <location>
        <begin position="109"/>
        <end position="123"/>
    </location>
</feature>
<organism evidence="6 7">
    <name type="scientific">Kockovaella imperatae</name>
    <dbReference type="NCBI Taxonomy" id="4999"/>
    <lineage>
        <taxon>Eukaryota</taxon>
        <taxon>Fungi</taxon>
        <taxon>Dikarya</taxon>
        <taxon>Basidiomycota</taxon>
        <taxon>Agaricomycotina</taxon>
        <taxon>Tremellomycetes</taxon>
        <taxon>Tremellales</taxon>
        <taxon>Cuniculitremaceae</taxon>
        <taxon>Kockovaella</taxon>
    </lineage>
</organism>
<dbReference type="Pfam" id="PF06644">
    <property type="entry name" value="ATP11"/>
    <property type="match status" value="1"/>
</dbReference>
<dbReference type="STRING" id="4999.A0A1Y1UM77"/>
<dbReference type="AlphaFoldDB" id="A0A1Y1UM77"/>
<dbReference type="Proteomes" id="UP000193218">
    <property type="component" value="Unassembled WGS sequence"/>
</dbReference>
<keyword evidence="7" id="KW-1185">Reference proteome</keyword>
<comment type="subcellular location">
    <subcellularLocation>
        <location evidence="1">Mitochondrion</location>
    </subcellularLocation>
</comment>
<evidence type="ECO:0000256" key="1">
    <source>
        <dbReference type="ARBA" id="ARBA00004173"/>
    </source>
</evidence>
<gene>
    <name evidence="6" type="ORF">BD324DRAFT_649240</name>
</gene>
<proteinExistence type="inferred from homology"/>
<name>A0A1Y1UM77_9TREE</name>
<dbReference type="OrthoDB" id="16535at2759"/>
<protein>
    <submittedName>
        <fullName evidence="6">ATP11 protein-domain-containing protein</fullName>
    </submittedName>
</protein>
<accession>A0A1Y1UM77</accession>
<feature type="compositionally biased region" description="Basic and acidic residues" evidence="5">
    <location>
        <begin position="124"/>
        <end position="139"/>
    </location>
</feature>
<evidence type="ECO:0000256" key="4">
    <source>
        <dbReference type="ARBA" id="ARBA00023128"/>
    </source>
</evidence>
<evidence type="ECO:0000313" key="7">
    <source>
        <dbReference type="Proteomes" id="UP000193218"/>
    </source>
</evidence>
<evidence type="ECO:0000256" key="5">
    <source>
        <dbReference type="SAM" id="MobiDB-lite"/>
    </source>
</evidence>
<keyword evidence="3" id="KW-0809">Transit peptide</keyword>
<dbReference type="PANTHER" id="PTHR13126:SF0">
    <property type="entry name" value="ATP SYNTHASE MITOCHONDRIAL F1 COMPLEX ASSEMBLY FACTOR 1"/>
    <property type="match status" value="1"/>
</dbReference>
<evidence type="ECO:0000313" key="6">
    <source>
        <dbReference type="EMBL" id="ORX39151.1"/>
    </source>
</evidence>
<dbReference type="GO" id="GO:0005739">
    <property type="term" value="C:mitochondrion"/>
    <property type="evidence" value="ECO:0007669"/>
    <property type="project" value="UniProtKB-SubCell"/>
</dbReference>
<comment type="caution">
    <text evidence="6">The sequence shown here is derived from an EMBL/GenBank/DDBJ whole genome shotgun (WGS) entry which is preliminary data.</text>
</comment>
<comment type="similarity">
    <text evidence="2">Belongs to the ATP11 family.</text>
</comment>
<keyword evidence="4" id="KW-0496">Mitochondrion</keyword>
<dbReference type="GO" id="GO:0033615">
    <property type="term" value="P:mitochondrial proton-transporting ATP synthase complex assembly"/>
    <property type="evidence" value="ECO:0007669"/>
    <property type="project" value="TreeGrafter"/>
</dbReference>
<dbReference type="RefSeq" id="XP_021873014.1">
    <property type="nucleotide sequence ID" value="XM_022017961.1"/>
</dbReference>
<dbReference type="PANTHER" id="PTHR13126">
    <property type="entry name" value="CHAPERONE ATP11"/>
    <property type="match status" value="1"/>
</dbReference>